<organism evidence="1 2">
    <name type="scientific">Variovorax ureilyticus</name>
    <dbReference type="NCBI Taxonomy" id="1836198"/>
    <lineage>
        <taxon>Bacteria</taxon>
        <taxon>Pseudomonadati</taxon>
        <taxon>Pseudomonadota</taxon>
        <taxon>Betaproteobacteria</taxon>
        <taxon>Burkholderiales</taxon>
        <taxon>Comamonadaceae</taxon>
        <taxon>Variovorax</taxon>
    </lineage>
</organism>
<keyword evidence="1" id="KW-0378">Hydrolase</keyword>
<dbReference type="InterPro" id="IPR029058">
    <property type="entry name" value="AB_hydrolase_fold"/>
</dbReference>
<evidence type="ECO:0000313" key="1">
    <source>
        <dbReference type="EMBL" id="MEJ8815408.1"/>
    </source>
</evidence>
<dbReference type="SUPFAM" id="SSF53474">
    <property type="entry name" value="alpha/beta-Hydrolases"/>
    <property type="match status" value="1"/>
</dbReference>
<reference evidence="1 2" key="1">
    <citation type="submission" date="2024-03" db="EMBL/GenBank/DDBJ databases">
        <title>Novel species of the genus Variovorax.</title>
        <authorList>
            <person name="Liu Q."/>
            <person name="Xin Y.-H."/>
        </authorList>
    </citation>
    <scope>NUCLEOTIDE SEQUENCE [LARGE SCALE GENOMIC DNA]</scope>
    <source>
        <strain evidence="1 2">KACC 18899</strain>
    </source>
</reference>
<dbReference type="Gene3D" id="3.40.50.1820">
    <property type="entry name" value="alpha/beta hydrolase"/>
    <property type="match status" value="1"/>
</dbReference>
<evidence type="ECO:0000313" key="2">
    <source>
        <dbReference type="Proteomes" id="UP001365846"/>
    </source>
</evidence>
<gene>
    <name evidence="1" type="ORF">WKW77_30390</name>
</gene>
<comment type="caution">
    <text evidence="1">The sequence shown here is derived from an EMBL/GenBank/DDBJ whole genome shotgun (WGS) entry which is preliminary data.</text>
</comment>
<dbReference type="Pfam" id="PF00756">
    <property type="entry name" value="Esterase"/>
    <property type="match status" value="1"/>
</dbReference>
<dbReference type="GO" id="GO:0016787">
    <property type="term" value="F:hydrolase activity"/>
    <property type="evidence" value="ECO:0007669"/>
    <property type="project" value="UniProtKB-KW"/>
</dbReference>
<protein>
    <submittedName>
        <fullName evidence="1">Alpha/beta hydrolase-fold protein</fullName>
    </submittedName>
</protein>
<sequence length="230" mass="25332">MDTFLHKSPCTPDARTLLVLLPGAYSEPDEFVREGFVAAVEERRLAVDVLRADAPLGYYTSGMAILRRLGEDVIAPARRQGYTSIWIAGISVGGLGALSYATTNPGQLDGIVVLSPYLGERTTSLDIANAGGLVRWRAPNRSLPGDNGEQRLWAWLQRYGAQPDAPDLPRLYLGFGRDDRFAFSHELLAAVLPPGHVFRTEGGHDWPEWRRLWDEMLPVLGLPGCPLPSR</sequence>
<dbReference type="Proteomes" id="UP001365846">
    <property type="component" value="Unassembled WGS sequence"/>
</dbReference>
<accession>A0ABU8VP23</accession>
<proteinExistence type="predicted"/>
<keyword evidence="2" id="KW-1185">Reference proteome</keyword>
<dbReference type="EMBL" id="JBBKZU010000020">
    <property type="protein sequence ID" value="MEJ8815408.1"/>
    <property type="molecule type" value="Genomic_DNA"/>
</dbReference>
<name>A0ABU8VP23_9BURK</name>
<dbReference type="InterPro" id="IPR000801">
    <property type="entry name" value="Esterase-like"/>
</dbReference>
<dbReference type="RefSeq" id="WP_340360620.1">
    <property type="nucleotide sequence ID" value="NZ_JBBKZU010000020.1"/>
</dbReference>